<accession>A0A1X7AEN7</accession>
<dbReference type="InterPro" id="IPR004435">
    <property type="entry name" value="MobB_dom"/>
</dbReference>
<evidence type="ECO:0000259" key="1">
    <source>
        <dbReference type="Pfam" id="PF03205"/>
    </source>
</evidence>
<dbReference type="Gene3D" id="3.40.50.300">
    <property type="entry name" value="P-loop containing nucleotide triphosphate hydrolases"/>
    <property type="match status" value="1"/>
</dbReference>
<reference evidence="2 3" key="1">
    <citation type="submission" date="2017-03" db="EMBL/GenBank/DDBJ databases">
        <authorList>
            <person name="Afonso C.L."/>
            <person name="Miller P.J."/>
            <person name="Scott M.A."/>
            <person name="Spackman E."/>
            <person name="Goraichik I."/>
            <person name="Dimitrov K.M."/>
            <person name="Suarez D.L."/>
            <person name="Swayne D.E."/>
        </authorList>
    </citation>
    <scope>NUCLEOTIDE SEQUENCE [LARGE SCALE GENOMIC DNA]</scope>
    <source>
        <strain evidence="2">SB41UT1</strain>
    </source>
</reference>
<keyword evidence="3" id="KW-1185">Reference proteome</keyword>
<dbReference type="OrthoDB" id="9804758at2"/>
<dbReference type="EMBL" id="FWPT01000001">
    <property type="protein sequence ID" value="SMA34638.1"/>
    <property type="molecule type" value="Genomic_DNA"/>
</dbReference>
<dbReference type="NCBIfam" id="TIGR00176">
    <property type="entry name" value="mobB"/>
    <property type="match status" value="1"/>
</dbReference>
<feature type="domain" description="Molybdopterin-guanine dinucleotide biosynthesis protein B (MobB)" evidence="1">
    <location>
        <begin position="7"/>
        <end position="140"/>
    </location>
</feature>
<organism evidence="2 3">
    <name type="scientific">Parendozoicomonas haliclonae</name>
    <dbReference type="NCBI Taxonomy" id="1960125"/>
    <lineage>
        <taxon>Bacteria</taxon>
        <taxon>Pseudomonadati</taxon>
        <taxon>Pseudomonadota</taxon>
        <taxon>Gammaproteobacteria</taxon>
        <taxon>Oceanospirillales</taxon>
        <taxon>Endozoicomonadaceae</taxon>
        <taxon>Parendozoicomonas</taxon>
    </lineage>
</organism>
<dbReference type="RefSeq" id="WP_087106879.1">
    <property type="nucleotide sequence ID" value="NZ_CBCSCN010000004.1"/>
</dbReference>
<sequence>MLLQRPILGFAAFSGTGKTTLLEQVIPLLKQQGLRIGLIKASHHIIEPDKPGKDSYRLRHAGCLQTVLSTPNRAISITEYDECDPSLEDQLSLLDQSRLDLILVEGFRDASIPKIELHRSGFERPFLFLKDNNIIALCCDEATQPPATTLPRLDINQPQQVAEFVLAFSGLEQMPNQLAGN</sequence>
<gene>
    <name evidence="2" type="primary">mobB</name>
    <name evidence="2" type="ORF">EHSB41UT_00428</name>
</gene>
<dbReference type="PANTHER" id="PTHR40072">
    <property type="entry name" value="MOLYBDOPTERIN-GUANINE DINUCLEOTIDE BIOSYNTHESIS ADAPTER PROTEIN-RELATED"/>
    <property type="match status" value="1"/>
</dbReference>
<proteinExistence type="predicted"/>
<dbReference type="AlphaFoldDB" id="A0A1X7AEN7"/>
<dbReference type="InterPro" id="IPR027417">
    <property type="entry name" value="P-loop_NTPase"/>
</dbReference>
<protein>
    <submittedName>
        <fullName evidence="2">Molybdopterin-guanine dinucleotide biosynthesis adapter protein</fullName>
    </submittedName>
</protein>
<evidence type="ECO:0000313" key="3">
    <source>
        <dbReference type="Proteomes" id="UP000196573"/>
    </source>
</evidence>
<dbReference type="Proteomes" id="UP000196573">
    <property type="component" value="Unassembled WGS sequence"/>
</dbReference>
<evidence type="ECO:0000313" key="2">
    <source>
        <dbReference type="EMBL" id="SMA34638.1"/>
    </source>
</evidence>
<dbReference type="Pfam" id="PF03205">
    <property type="entry name" value="MobB"/>
    <property type="match status" value="1"/>
</dbReference>
<dbReference type="SUPFAM" id="SSF52540">
    <property type="entry name" value="P-loop containing nucleoside triphosphate hydrolases"/>
    <property type="match status" value="1"/>
</dbReference>
<dbReference type="CDD" id="cd03116">
    <property type="entry name" value="MobB"/>
    <property type="match status" value="1"/>
</dbReference>
<dbReference type="GO" id="GO:0005525">
    <property type="term" value="F:GTP binding"/>
    <property type="evidence" value="ECO:0007669"/>
    <property type="project" value="InterPro"/>
</dbReference>
<dbReference type="GO" id="GO:0006777">
    <property type="term" value="P:Mo-molybdopterin cofactor biosynthetic process"/>
    <property type="evidence" value="ECO:0007669"/>
    <property type="project" value="InterPro"/>
</dbReference>
<dbReference type="PANTHER" id="PTHR40072:SF1">
    <property type="entry name" value="MOLYBDOPTERIN-GUANINE DINUCLEOTIDE BIOSYNTHESIS ADAPTER PROTEIN"/>
    <property type="match status" value="1"/>
</dbReference>
<dbReference type="InterPro" id="IPR052539">
    <property type="entry name" value="MGD_biosynthesis_adapter"/>
</dbReference>
<name>A0A1X7AEN7_9GAMM</name>